<dbReference type="EC" id="2.6.1.1" evidence="3"/>
<comment type="caution">
    <text evidence="9">The sequence shown here is derived from an EMBL/GenBank/DDBJ whole genome shotgun (WGS) entry which is preliminary data.</text>
</comment>
<comment type="cofactor">
    <cofactor evidence="1">
        <name>pyridoxal 5'-phosphate</name>
        <dbReference type="ChEBI" id="CHEBI:597326"/>
    </cofactor>
</comment>
<dbReference type="NCBIfam" id="NF004854">
    <property type="entry name" value="PRK06207.1"/>
    <property type="match status" value="1"/>
</dbReference>
<keyword evidence="6" id="KW-0663">Pyridoxal phosphate</keyword>
<evidence type="ECO:0000256" key="4">
    <source>
        <dbReference type="ARBA" id="ARBA00022576"/>
    </source>
</evidence>
<organism evidence="9 10">
    <name type="scientific">Bradyrhizobium neotropicale</name>
    <dbReference type="NCBI Taxonomy" id="1497615"/>
    <lineage>
        <taxon>Bacteria</taxon>
        <taxon>Pseudomonadati</taxon>
        <taxon>Pseudomonadota</taxon>
        <taxon>Alphaproteobacteria</taxon>
        <taxon>Hyphomicrobiales</taxon>
        <taxon>Nitrobacteraceae</taxon>
        <taxon>Bradyrhizobium</taxon>
    </lineage>
</organism>
<reference evidence="9 10" key="1">
    <citation type="submission" date="2016-02" db="EMBL/GenBank/DDBJ databases">
        <title>Draft genome sequence of the strain BR 10247T Bradyrhizobium neotropicale isolated from nodules of Centrolobium paraense.</title>
        <authorList>
            <person name="Simoes-Araujo J.L."/>
            <person name="Barauna A.C."/>
            <person name="Silva K."/>
            <person name="Zilli J.E."/>
        </authorList>
    </citation>
    <scope>NUCLEOTIDE SEQUENCE [LARGE SCALE GENOMIC DNA]</scope>
    <source>
        <strain evidence="9 10">BR 10247</strain>
    </source>
</reference>
<dbReference type="SUPFAM" id="SSF53383">
    <property type="entry name" value="PLP-dependent transferases"/>
    <property type="match status" value="1"/>
</dbReference>
<evidence type="ECO:0000256" key="1">
    <source>
        <dbReference type="ARBA" id="ARBA00001933"/>
    </source>
</evidence>
<feature type="domain" description="Aminotransferase class I/classII large" evidence="8">
    <location>
        <begin position="54"/>
        <end position="393"/>
    </location>
</feature>
<dbReference type="InterPro" id="IPR015421">
    <property type="entry name" value="PyrdxlP-dep_Trfase_major"/>
</dbReference>
<evidence type="ECO:0000256" key="2">
    <source>
        <dbReference type="ARBA" id="ARBA00007441"/>
    </source>
</evidence>
<dbReference type="GO" id="GO:0004069">
    <property type="term" value="F:L-aspartate:2-oxoglutarate aminotransferase activity"/>
    <property type="evidence" value="ECO:0007669"/>
    <property type="project" value="UniProtKB-EC"/>
</dbReference>
<evidence type="ECO:0000313" key="9">
    <source>
        <dbReference type="EMBL" id="OAF06301.1"/>
    </source>
</evidence>
<dbReference type="RefSeq" id="WP_063682213.1">
    <property type="nucleotide sequence ID" value="NZ_LSEF01000123.1"/>
</dbReference>
<dbReference type="Pfam" id="PF00155">
    <property type="entry name" value="Aminotran_1_2"/>
    <property type="match status" value="1"/>
</dbReference>
<comment type="similarity">
    <text evidence="2">Belongs to the class-I pyridoxal-phosphate-dependent aminotransferase family.</text>
</comment>
<dbReference type="Gene3D" id="3.40.640.10">
    <property type="entry name" value="Type I PLP-dependent aspartate aminotransferase-like (Major domain)"/>
    <property type="match status" value="1"/>
</dbReference>
<keyword evidence="5 9" id="KW-0808">Transferase</keyword>
<dbReference type="CDD" id="cd00609">
    <property type="entry name" value="AAT_like"/>
    <property type="match status" value="1"/>
</dbReference>
<dbReference type="InterPro" id="IPR050596">
    <property type="entry name" value="AspAT/PAT-like"/>
</dbReference>
<sequence>MNSIQRKFAELATENAPGQEVRLTATSSDGAFLGGVIEGGPVDFSHGDVDAFLPAPGALDAFLQGYRRGGSQAYTEYLGDAAVRDAVAERLGIFTGAPLSAAEDLIVTPGTQGALFLAMGATVASGTKVAVVEPDYFANRKLVRFFDGVLVPVEMDYLGSAGRAGLNLDQLEAAFRDGARVLVFSNPNNPTGVVYSDEEIGAIARLAGKFGATVIVDQLYSRLLYAGQAYSHLRAKSVARENLITIMGPSKTESLSGFRLGVAFGSASIVERMAKLQAIVSLRAAGYSQAVLNVWLAEPEDWMRDRIQRHQAIRDDLIAILGRVDGLALRKPEAGSYLFPRLPELTISAIDFVRALRLQAGVTVTPGAEFGPHSFGSIRFNYSQDHEAAVAAVERVAALIERYRVRRVARSA</sequence>
<dbReference type="InterPro" id="IPR004839">
    <property type="entry name" value="Aminotransferase_I/II_large"/>
</dbReference>
<evidence type="ECO:0000256" key="7">
    <source>
        <dbReference type="ARBA" id="ARBA00049185"/>
    </source>
</evidence>
<protein>
    <recommendedName>
        <fullName evidence="3">aspartate transaminase</fullName>
        <ecNumber evidence="3">2.6.1.1</ecNumber>
    </recommendedName>
</protein>
<dbReference type="Gene3D" id="3.90.1150.10">
    <property type="entry name" value="Aspartate Aminotransferase, domain 1"/>
    <property type="match status" value="1"/>
</dbReference>
<evidence type="ECO:0000259" key="8">
    <source>
        <dbReference type="Pfam" id="PF00155"/>
    </source>
</evidence>
<name>A0A176YJA3_9BRAD</name>
<evidence type="ECO:0000256" key="5">
    <source>
        <dbReference type="ARBA" id="ARBA00022679"/>
    </source>
</evidence>
<accession>A0A176YJA3</accession>
<dbReference type="AlphaFoldDB" id="A0A176YJA3"/>
<keyword evidence="4 9" id="KW-0032">Aminotransferase</keyword>
<dbReference type="PANTHER" id="PTHR46383">
    <property type="entry name" value="ASPARTATE AMINOTRANSFERASE"/>
    <property type="match status" value="1"/>
</dbReference>
<comment type="catalytic activity">
    <reaction evidence="7">
        <text>L-aspartate + 2-oxoglutarate = oxaloacetate + L-glutamate</text>
        <dbReference type="Rhea" id="RHEA:21824"/>
        <dbReference type="ChEBI" id="CHEBI:16452"/>
        <dbReference type="ChEBI" id="CHEBI:16810"/>
        <dbReference type="ChEBI" id="CHEBI:29985"/>
        <dbReference type="ChEBI" id="CHEBI:29991"/>
        <dbReference type="EC" id="2.6.1.1"/>
    </reaction>
</comment>
<evidence type="ECO:0000256" key="3">
    <source>
        <dbReference type="ARBA" id="ARBA00012753"/>
    </source>
</evidence>
<dbReference type="GO" id="GO:0030170">
    <property type="term" value="F:pyridoxal phosphate binding"/>
    <property type="evidence" value="ECO:0007669"/>
    <property type="project" value="InterPro"/>
</dbReference>
<dbReference type="PANTHER" id="PTHR46383:SF1">
    <property type="entry name" value="ASPARTATE AMINOTRANSFERASE"/>
    <property type="match status" value="1"/>
</dbReference>
<dbReference type="EMBL" id="LSEF01000123">
    <property type="protein sequence ID" value="OAF06301.1"/>
    <property type="molecule type" value="Genomic_DNA"/>
</dbReference>
<proteinExistence type="inferred from homology"/>
<keyword evidence="10" id="KW-1185">Reference proteome</keyword>
<dbReference type="Proteomes" id="UP000077173">
    <property type="component" value="Unassembled WGS sequence"/>
</dbReference>
<evidence type="ECO:0000256" key="6">
    <source>
        <dbReference type="ARBA" id="ARBA00022898"/>
    </source>
</evidence>
<gene>
    <name evidence="9" type="ORF">AXW67_32545</name>
</gene>
<dbReference type="InterPro" id="IPR015422">
    <property type="entry name" value="PyrdxlP-dep_Trfase_small"/>
</dbReference>
<evidence type="ECO:0000313" key="10">
    <source>
        <dbReference type="Proteomes" id="UP000077173"/>
    </source>
</evidence>
<dbReference type="InterPro" id="IPR015424">
    <property type="entry name" value="PyrdxlP-dep_Trfase"/>
</dbReference>
<dbReference type="GO" id="GO:0006520">
    <property type="term" value="P:amino acid metabolic process"/>
    <property type="evidence" value="ECO:0007669"/>
    <property type="project" value="InterPro"/>
</dbReference>